<organism evidence="2 3">
    <name type="scientific">Acetobacter garciniae</name>
    <dbReference type="NCBI Taxonomy" id="2817435"/>
    <lineage>
        <taxon>Bacteria</taxon>
        <taxon>Pseudomonadati</taxon>
        <taxon>Pseudomonadota</taxon>
        <taxon>Alphaproteobacteria</taxon>
        <taxon>Acetobacterales</taxon>
        <taxon>Acetobacteraceae</taxon>
        <taxon>Acetobacter</taxon>
    </lineage>
</organism>
<reference evidence="2" key="1">
    <citation type="submission" date="2021-03" db="EMBL/GenBank/DDBJ databases">
        <title>The complete genome sequence of Acetobacter sp. TBRC 12339.</title>
        <authorList>
            <person name="Charoenyingcharoen P."/>
            <person name="Yukphan P."/>
        </authorList>
    </citation>
    <scope>NUCLEOTIDE SEQUENCE</scope>
    <source>
        <strain evidence="2">TBRC 12339</strain>
    </source>
</reference>
<accession>A0A939KNE3</accession>
<name>A0A939KNE3_9PROT</name>
<feature type="chain" id="PRO_5037374195" evidence="1">
    <location>
        <begin position="26"/>
        <end position="184"/>
    </location>
</feature>
<protein>
    <submittedName>
        <fullName evidence="2">Uncharacterized protein</fullName>
    </submittedName>
</protein>
<sequence length="184" mass="18569">MKSWLLCVLMAGATSAVFVALPANAATQGCEALVQAAATGAAAQMKSDDQIIKQPESVTKFTCLDGFFNGVGIDLLTNGLDVASIAKNLMGKVCSEVNVVWNSLEGAAQCGLTVTGPDNNFNLGLGLGNVCPNLNFGGGGDTLINSGMNTSGQGSWDINGQMQLPDGYSLGNAASAFGLSGGSL</sequence>
<comment type="caution">
    <text evidence="2">The sequence shown here is derived from an EMBL/GenBank/DDBJ whole genome shotgun (WGS) entry which is preliminary data.</text>
</comment>
<dbReference type="Proteomes" id="UP000664073">
    <property type="component" value="Unassembled WGS sequence"/>
</dbReference>
<evidence type="ECO:0000313" key="3">
    <source>
        <dbReference type="Proteomes" id="UP000664073"/>
    </source>
</evidence>
<dbReference type="PROSITE" id="PS51257">
    <property type="entry name" value="PROKAR_LIPOPROTEIN"/>
    <property type="match status" value="1"/>
</dbReference>
<keyword evidence="3" id="KW-1185">Reference proteome</keyword>
<evidence type="ECO:0000313" key="2">
    <source>
        <dbReference type="EMBL" id="MBO1326288.1"/>
    </source>
</evidence>
<keyword evidence="1" id="KW-0732">Signal</keyword>
<dbReference type="AlphaFoldDB" id="A0A939KNE3"/>
<dbReference type="EMBL" id="JAFVMH010000008">
    <property type="protein sequence ID" value="MBO1326288.1"/>
    <property type="molecule type" value="Genomic_DNA"/>
</dbReference>
<dbReference type="RefSeq" id="WP_207846953.1">
    <property type="nucleotide sequence ID" value="NZ_JAFVMH010000008.1"/>
</dbReference>
<feature type="signal peptide" evidence="1">
    <location>
        <begin position="1"/>
        <end position="25"/>
    </location>
</feature>
<evidence type="ECO:0000256" key="1">
    <source>
        <dbReference type="SAM" id="SignalP"/>
    </source>
</evidence>
<proteinExistence type="predicted"/>
<gene>
    <name evidence="2" type="ORF">J2D77_14120</name>
</gene>